<comment type="caution">
    <text evidence="2">The sequence shown here is derived from an EMBL/GenBank/DDBJ whole genome shotgun (WGS) entry which is preliminary data.</text>
</comment>
<dbReference type="AlphaFoldDB" id="A0A812C0M2"/>
<sequence>MTQDPSLFGENLNASLRAALGDNNLSLIANGQLPSGPLDGVEDLSMKSQASHLENLSTEPISEEELLLSIKQEPPCETDNMTTTPSILRPSELPMLGPSASEASLMTSQPSDTAAMMGSNSDTPMLRQNPSDTTLMCSAADVSSSIHSVDTPTMCPATDSSLMCTGNDTSMMGETSDMYPPSEASGTNDTINDHENCAVDFSMVEEPATPPPPDRLESNHGVQTPSELVSHSSDA</sequence>
<evidence type="ECO:0000256" key="1">
    <source>
        <dbReference type="SAM" id="MobiDB-lite"/>
    </source>
</evidence>
<evidence type="ECO:0000313" key="2">
    <source>
        <dbReference type="EMBL" id="CAE1250675.1"/>
    </source>
</evidence>
<gene>
    <name evidence="2" type="ORF">SPHA_27237</name>
</gene>
<feature type="compositionally biased region" description="Polar residues" evidence="1">
    <location>
        <begin position="101"/>
        <end position="121"/>
    </location>
</feature>
<feature type="region of interest" description="Disordered" evidence="1">
    <location>
        <begin position="203"/>
        <end position="235"/>
    </location>
</feature>
<feature type="compositionally biased region" description="Polar residues" evidence="1">
    <location>
        <begin position="220"/>
        <end position="235"/>
    </location>
</feature>
<proteinExistence type="predicted"/>
<feature type="region of interest" description="Disordered" evidence="1">
    <location>
        <begin position="75"/>
        <end position="121"/>
    </location>
</feature>
<protein>
    <submittedName>
        <fullName evidence="2">Uncharacterized protein</fullName>
    </submittedName>
</protein>
<name>A0A812C0M2_ACAPH</name>
<evidence type="ECO:0000313" key="3">
    <source>
        <dbReference type="Proteomes" id="UP000597762"/>
    </source>
</evidence>
<dbReference type="Proteomes" id="UP000597762">
    <property type="component" value="Unassembled WGS sequence"/>
</dbReference>
<keyword evidence="3" id="KW-1185">Reference proteome</keyword>
<reference evidence="2" key="1">
    <citation type="submission" date="2021-01" db="EMBL/GenBank/DDBJ databases">
        <authorList>
            <person name="Li R."/>
            <person name="Bekaert M."/>
        </authorList>
    </citation>
    <scope>NUCLEOTIDE SEQUENCE</scope>
    <source>
        <strain evidence="2">Farmed</strain>
    </source>
</reference>
<organism evidence="2 3">
    <name type="scientific">Acanthosepion pharaonis</name>
    <name type="common">Pharaoh cuttlefish</name>
    <name type="synonym">Sepia pharaonis</name>
    <dbReference type="NCBI Taxonomy" id="158019"/>
    <lineage>
        <taxon>Eukaryota</taxon>
        <taxon>Metazoa</taxon>
        <taxon>Spiralia</taxon>
        <taxon>Lophotrochozoa</taxon>
        <taxon>Mollusca</taxon>
        <taxon>Cephalopoda</taxon>
        <taxon>Coleoidea</taxon>
        <taxon>Decapodiformes</taxon>
        <taxon>Sepiida</taxon>
        <taxon>Sepiina</taxon>
        <taxon>Sepiidae</taxon>
        <taxon>Acanthosepion</taxon>
    </lineage>
</organism>
<dbReference type="EMBL" id="CAHIKZ030001047">
    <property type="protein sequence ID" value="CAE1250675.1"/>
    <property type="molecule type" value="Genomic_DNA"/>
</dbReference>
<accession>A0A812C0M2</accession>